<gene>
    <name evidence="2" type="ORF">EJ03DRAFT_339114</name>
</gene>
<dbReference type="EMBL" id="ML995893">
    <property type="protein sequence ID" value="KAF2765392.1"/>
    <property type="molecule type" value="Genomic_DNA"/>
</dbReference>
<dbReference type="Proteomes" id="UP000799436">
    <property type="component" value="Unassembled WGS sequence"/>
</dbReference>
<evidence type="ECO:0000313" key="3">
    <source>
        <dbReference type="Proteomes" id="UP000799436"/>
    </source>
</evidence>
<feature type="compositionally biased region" description="Basic and acidic residues" evidence="1">
    <location>
        <begin position="164"/>
        <end position="173"/>
    </location>
</feature>
<feature type="compositionally biased region" description="Acidic residues" evidence="1">
    <location>
        <begin position="174"/>
        <end position="184"/>
    </location>
</feature>
<feature type="region of interest" description="Disordered" evidence="1">
    <location>
        <begin position="152"/>
        <end position="184"/>
    </location>
</feature>
<evidence type="ECO:0000313" key="2">
    <source>
        <dbReference type="EMBL" id="KAF2765392.1"/>
    </source>
</evidence>
<organism evidence="2 3">
    <name type="scientific">Teratosphaeria nubilosa</name>
    <dbReference type="NCBI Taxonomy" id="161662"/>
    <lineage>
        <taxon>Eukaryota</taxon>
        <taxon>Fungi</taxon>
        <taxon>Dikarya</taxon>
        <taxon>Ascomycota</taxon>
        <taxon>Pezizomycotina</taxon>
        <taxon>Dothideomycetes</taxon>
        <taxon>Dothideomycetidae</taxon>
        <taxon>Mycosphaerellales</taxon>
        <taxon>Teratosphaeriaceae</taxon>
        <taxon>Teratosphaeria</taxon>
    </lineage>
</organism>
<evidence type="ECO:0000256" key="1">
    <source>
        <dbReference type="SAM" id="MobiDB-lite"/>
    </source>
</evidence>
<accession>A0A6G1KYJ0</accession>
<sequence>MYLGSERRLSAFLVHYLLISPPQPFILLSAEEEVLVTENEARGAKDGFDVNDFMAPTKTQNSPLAKAEKAKLLLCRDVWEQGKQFYVDSSTASGLATLSRVFRGLNCPGYCTKTQPCDRHVGYQVHDLTFLQADILQSRRLEKIDISEKAACDTASDSSAVRSAVDDSARTAEEQIEDEREQKR</sequence>
<name>A0A6G1KYJ0_9PEZI</name>
<proteinExistence type="predicted"/>
<dbReference type="AlphaFoldDB" id="A0A6G1KYJ0"/>
<protein>
    <submittedName>
        <fullName evidence="2">Uncharacterized protein</fullName>
    </submittedName>
</protein>
<keyword evidence="3" id="KW-1185">Reference proteome</keyword>
<reference evidence="2" key="1">
    <citation type="journal article" date="2020" name="Stud. Mycol.">
        <title>101 Dothideomycetes genomes: a test case for predicting lifestyles and emergence of pathogens.</title>
        <authorList>
            <person name="Haridas S."/>
            <person name="Albert R."/>
            <person name="Binder M."/>
            <person name="Bloem J."/>
            <person name="Labutti K."/>
            <person name="Salamov A."/>
            <person name="Andreopoulos B."/>
            <person name="Baker S."/>
            <person name="Barry K."/>
            <person name="Bills G."/>
            <person name="Bluhm B."/>
            <person name="Cannon C."/>
            <person name="Castanera R."/>
            <person name="Culley D."/>
            <person name="Daum C."/>
            <person name="Ezra D."/>
            <person name="Gonzalez J."/>
            <person name="Henrissat B."/>
            <person name="Kuo A."/>
            <person name="Liang C."/>
            <person name="Lipzen A."/>
            <person name="Lutzoni F."/>
            <person name="Magnuson J."/>
            <person name="Mondo S."/>
            <person name="Nolan M."/>
            <person name="Ohm R."/>
            <person name="Pangilinan J."/>
            <person name="Park H.-J."/>
            <person name="Ramirez L."/>
            <person name="Alfaro M."/>
            <person name="Sun H."/>
            <person name="Tritt A."/>
            <person name="Yoshinaga Y."/>
            <person name="Zwiers L.-H."/>
            <person name="Turgeon B."/>
            <person name="Goodwin S."/>
            <person name="Spatafora J."/>
            <person name="Crous P."/>
            <person name="Grigoriev I."/>
        </authorList>
    </citation>
    <scope>NUCLEOTIDE SEQUENCE</scope>
    <source>
        <strain evidence="2">CBS 116005</strain>
    </source>
</reference>